<dbReference type="GO" id="GO:0016791">
    <property type="term" value="F:phosphatase activity"/>
    <property type="evidence" value="ECO:0007669"/>
    <property type="project" value="TreeGrafter"/>
</dbReference>
<evidence type="ECO:0000313" key="5">
    <source>
        <dbReference type="EMBL" id="OKA33905.1"/>
    </source>
</evidence>
<keyword evidence="2" id="KW-0597">Phosphoprotein</keyword>
<keyword evidence="1" id="KW-0378">Hydrolase</keyword>
<evidence type="ECO:0000259" key="4">
    <source>
        <dbReference type="PROSITE" id="PS50110"/>
    </source>
</evidence>
<dbReference type="PANTHER" id="PTHR43156">
    <property type="entry name" value="STAGE II SPORULATION PROTEIN E-RELATED"/>
    <property type="match status" value="1"/>
</dbReference>
<dbReference type="PROSITE" id="PS50110">
    <property type="entry name" value="RESPONSE_REGULATORY"/>
    <property type="match status" value="1"/>
</dbReference>
<feature type="coiled-coil region" evidence="3">
    <location>
        <begin position="125"/>
        <end position="155"/>
    </location>
</feature>
<dbReference type="SMART" id="SM00448">
    <property type="entry name" value="REC"/>
    <property type="match status" value="1"/>
</dbReference>
<dbReference type="Pfam" id="PF07228">
    <property type="entry name" value="SpoIIE"/>
    <property type="match status" value="1"/>
</dbReference>
<proteinExistence type="predicted"/>
<name>A0A1C4AE01_BACCE</name>
<dbReference type="InterPro" id="IPR001932">
    <property type="entry name" value="PPM-type_phosphatase-like_dom"/>
</dbReference>
<dbReference type="InterPro" id="IPR052016">
    <property type="entry name" value="Bact_Sigma-Reg"/>
</dbReference>
<dbReference type="InterPro" id="IPR001789">
    <property type="entry name" value="Sig_transdc_resp-reg_receiver"/>
</dbReference>
<dbReference type="SMART" id="SM00331">
    <property type="entry name" value="PP2C_SIG"/>
    <property type="match status" value="1"/>
</dbReference>
<dbReference type="GO" id="GO:0000160">
    <property type="term" value="P:phosphorelay signal transduction system"/>
    <property type="evidence" value="ECO:0007669"/>
    <property type="project" value="InterPro"/>
</dbReference>
<protein>
    <submittedName>
        <fullName evidence="5">Response regulator</fullName>
    </submittedName>
</protein>
<dbReference type="FunFam" id="3.40.50.2300:FF:000488">
    <property type="entry name" value="DNA-binding response regulator"/>
    <property type="match status" value="1"/>
</dbReference>
<evidence type="ECO:0000256" key="1">
    <source>
        <dbReference type="ARBA" id="ARBA00022801"/>
    </source>
</evidence>
<evidence type="ECO:0000256" key="2">
    <source>
        <dbReference type="PROSITE-ProRule" id="PRU00169"/>
    </source>
</evidence>
<gene>
    <name evidence="5" type="ORF">BJR07_26070</name>
</gene>
<keyword evidence="3" id="KW-0175">Coiled coil</keyword>
<dbReference type="SUPFAM" id="SSF52172">
    <property type="entry name" value="CheY-like"/>
    <property type="match status" value="1"/>
</dbReference>
<comment type="caution">
    <text evidence="5">The sequence shown here is derived from an EMBL/GenBank/DDBJ whole genome shotgun (WGS) entry which is preliminary data.</text>
</comment>
<evidence type="ECO:0000256" key="3">
    <source>
        <dbReference type="SAM" id="Coils"/>
    </source>
</evidence>
<dbReference type="RefSeq" id="WP_073518982.1">
    <property type="nucleotide sequence ID" value="NZ_MPOM01000009.1"/>
</dbReference>
<accession>A0A1C4AE01</accession>
<dbReference type="InterPro" id="IPR011006">
    <property type="entry name" value="CheY-like_superfamily"/>
</dbReference>
<evidence type="ECO:0000313" key="6">
    <source>
        <dbReference type="Proteomes" id="UP000186535"/>
    </source>
</evidence>
<dbReference type="PANTHER" id="PTHR43156:SF14">
    <property type="entry name" value="PHOSPHOSERINE PHOSPHATASE RSBP"/>
    <property type="match status" value="1"/>
</dbReference>
<reference evidence="5 6" key="1">
    <citation type="submission" date="2016-11" db="EMBL/GenBank/DDBJ databases">
        <title>Identification of Bacillus cereus isolated from egg-white.</title>
        <authorList>
            <person name="Soni A."/>
            <person name="Oey I."/>
            <person name="Silcock P."/>
            <person name="Bremer P."/>
        </authorList>
    </citation>
    <scope>NUCLEOTIDE SEQUENCE [LARGE SCALE GENOMIC DNA]</scope>
    <source>
        <strain evidence="5 6">NZAS03</strain>
    </source>
</reference>
<dbReference type="Proteomes" id="UP000186535">
    <property type="component" value="Unassembled WGS sequence"/>
</dbReference>
<dbReference type="EMBL" id="MPON01000011">
    <property type="protein sequence ID" value="OKA33905.1"/>
    <property type="molecule type" value="Genomic_DNA"/>
</dbReference>
<dbReference type="Gene3D" id="3.60.40.10">
    <property type="entry name" value="PPM-type phosphatase domain"/>
    <property type="match status" value="1"/>
</dbReference>
<dbReference type="Pfam" id="PF00072">
    <property type="entry name" value="Response_reg"/>
    <property type="match status" value="1"/>
</dbReference>
<dbReference type="InterPro" id="IPR036457">
    <property type="entry name" value="PPM-type-like_dom_sf"/>
</dbReference>
<dbReference type="Gene3D" id="3.40.50.2300">
    <property type="match status" value="1"/>
</dbReference>
<sequence length="380" mass="43767">MSILIVDDNPVNIFVIEKILKQAGYQDLVSLNSAQELFEYIHFGKDSSRHNEIDLILLDIMMPEIDGLEVCRRLQNEEKFKDIPIIFVTALEDANKLAEALDIGAMDYITKPINKVELLARMRVALRLKSELNWHKEQEENLRNELDLATQVQRNLLSSPLREDHIKIEASYLPSFKLAGDMYYWYKIDENRYGIILLDVMGHGISASLVCMFISSVLRETIKSLIDPELVIKDLNKYMTLLHNENDDIPYYFTAIYLVVDTEKRTIEYVNAGHPSGYVLVDEANVVELNRGSCAVGFFDEIKVEKTVISFEKNAQIVLFTDGVLEAIADDEFEAEEKLRAFTERKWGDLEEEIEGFYKEEQKKAQSDDMCLIMIQTNAK</sequence>
<dbReference type="SUPFAM" id="SSF81606">
    <property type="entry name" value="PP2C-like"/>
    <property type="match status" value="1"/>
</dbReference>
<feature type="modified residue" description="4-aspartylphosphate" evidence="2">
    <location>
        <position position="59"/>
    </location>
</feature>
<feature type="domain" description="Response regulatory" evidence="4">
    <location>
        <begin position="2"/>
        <end position="126"/>
    </location>
</feature>
<dbReference type="AlphaFoldDB" id="A0A1C4AE01"/>
<organism evidence="5 6">
    <name type="scientific">Bacillus cereus</name>
    <dbReference type="NCBI Taxonomy" id="1396"/>
    <lineage>
        <taxon>Bacteria</taxon>
        <taxon>Bacillati</taxon>
        <taxon>Bacillota</taxon>
        <taxon>Bacilli</taxon>
        <taxon>Bacillales</taxon>
        <taxon>Bacillaceae</taxon>
        <taxon>Bacillus</taxon>
        <taxon>Bacillus cereus group</taxon>
    </lineage>
</organism>